<dbReference type="Gene3D" id="2.30.110.10">
    <property type="entry name" value="Electron Transport, Fmn-binding Protein, Chain A"/>
    <property type="match status" value="1"/>
</dbReference>
<dbReference type="AlphaFoldDB" id="A0A099T0G9"/>
<organism evidence="2 3">
    <name type="scientific">Methanococcoides methylutens</name>
    <dbReference type="NCBI Taxonomy" id="2226"/>
    <lineage>
        <taxon>Archaea</taxon>
        <taxon>Methanobacteriati</taxon>
        <taxon>Methanobacteriota</taxon>
        <taxon>Stenosarchaea group</taxon>
        <taxon>Methanomicrobia</taxon>
        <taxon>Methanosarcinales</taxon>
        <taxon>Methanosarcinaceae</taxon>
        <taxon>Methanococcoides</taxon>
    </lineage>
</organism>
<dbReference type="SUPFAM" id="SSF50475">
    <property type="entry name" value="FMN-binding split barrel"/>
    <property type="match status" value="1"/>
</dbReference>
<keyword evidence="3" id="KW-1185">Reference proteome</keyword>
<comment type="caution">
    <text evidence="2">The sequence shown here is derived from an EMBL/GenBank/DDBJ whole genome shotgun (WGS) entry which is preliminary data.</text>
</comment>
<evidence type="ECO:0000313" key="2">
    <source>
        <dbReference type="EMBL" id="KGK98660.1"/>
    </source>
</evidence>
<protein>
    <submittedName>
        <fullName evidence="2">Pyridoxamine 5-phosphate oxidase</fullName>
    </submittedName>
</protein>
<name>A0A099T0G9_METMT</name>
<feature type="domain" description="Pyridoxamine 5'-phosphate oxidase N-terminal" evidence="1">
    <location>
        <begin position="4"/>
        <end position="121"/>
    </location>
</feature>
<evidence type="ECO:0000313" key="3">
    <source>
        <dbReference type="Proteomes" id="UP000029859"/>
    </source>
</evidence>
<dbReference type="InterPro" id="IPR012349">
    <property type="entry name" value="Split_barrel_FMN-bd"/>
</dbReference>
<accession>A0A099T0G9</accession>
<dbReference type="OrthoDB" id="11359at2157"/>
<dbReference type="Pfam" id="PF01243">
    <property type="entry name" value="PNPOx_N"/>
    <property type="match status" value="1"/>
</dbReference>
<gene>
    <name evidence="2" type="ORF">LI82_07340</name>
</gene>
<dbReference type="InterPro" id="IPR011576">
    <property type="entry name" value="Pyridox_Oxase_N"/>
</dbReference>
<proteinExistence type="predicted"/>
<dbReference type="PANTHER" id="PTHR40660:SF1">
    <property type="entry name" value="5'-PHOSPHATE OXIDASE PUTATIVE DOMAIN-CONTAINING PROTEIN-RELATED"/>
    <property type="match status" value="1"/>
</dbReference>
<evidence type="ECO:0000259" key="1">
    <source>
        <dbReference type="Pfam" id="PF01243"/>
    </source>
</evidence>
<dbReference type="Proteomes" id="UP000029859">
    <property type="component" value="Unassembled WGS sequence"/>
</dbReference>
<dbReference type="RefSeq" id="WP_048194480.1">
    <property type="nucleotide sequence ID" value="NZ_CAAGSM010000009.1"/>
</dbReference>
<dbReference type="EMBL" id="JRHO01000013">
    <property type="protein sequence ID" value="KGK98660.1"/>
    <property type="molecule type" value="Genomic_DNA"/>
</dbReference>
<reference evidence="2 3" key="1">
    <citation type="submission" date="2014-09" db="EMBL/GenBank/DDBJ databases">
        <title>Draft genome sequence of an obligately methylotrophic methanogen, Methanococcoides methylutens, isolated from marine sediment.</title>
        <authorList>
            <person name="Guan Y."/>
            <person name="Ngugi D.K."/>
            <person name="Blom J."/>
            <person name="Ali S."/>
            <person name="Ferry J.G."/>
            <person name="Stingl U."/>
        </authorList>
    </citation>
    <scope>NUCLEOTIDE SEQUENCE [LARGE SCALE GENOMIC DNA]</scope>
    <source>
        <strain evidence="2 3">DSM 2657</strain>
    </source>
</reference>
<dbReference type="PANTHER" id="PTHR40660">
    <property type="entry name" value="5'-PHOSPHATE OXIDASE PUTATIVE DOMAIN-CONTAINING PROTEIN-RELATED"/>
    <property type="match status" value="1"/>
</dbReference>
<sequence>MVKLTEDMKEAFSKVRIFPFATASKAGMPNVIPIGMCQLVDDETIWVTDNYFLKTRENLDENPVASIFVWGPEVGACFQIKGDVEVKTSGEDYDKAYAGAKAKGDKFPAKALMVMKITEVFECISGDNAGKKLI</sequence>